<organism evidence="7 8">
    <name type="scientific">Puccinia sorghi</name>
    <dbReference type="NCBI Taxonomy" id="27349"/>
    <lineage>
        <taxon>Eukaryota</taxon>
        <taxon>Fungi</taxon>
        <taxon>Dikarya</taxon>
        <taxon>Basidiomycota</taxon>
        <taxon>Pucciniomycotina</taxon>
        <taxon>Pucciniomycetes</taxon>
        <taxon>Pucciniales</taxon>
        <taxon>Pucciniaceae</taxon>
        <taxon>Puccinia</taxon>
    </lineage>
</organism>
<feature type="compositionally biased region" description="Basic and acidic residues" evidence="6">
    <location>
        <begin position="1"/>
        <end position="13"/>
    </location>
</feature>
<protein>
    <recommendedName>
        <fullName evidence="9">DUF659 domain-containing protein</fullName>
    </recommendedName>
</protein>
<dbReference type="GO" id="GO:0005634">
    <property type="term" value="C:nucleus"/>
    <property type="evidence" value="ECO:0007669"/>
    <property type="project" value="UniProtKB-SubCell"/>
</dbReference>
<dbReference type="GO" id="GO:0008270">
    <property type="term" value="F:zinc ion binding"/>
    <property type="evidence" value="ECO:0007669"/>
    <property type="project" value="UniProtKB-KW"/>
</dbReference>
<gene>
    <name evidence="7" type="ORF">VP01_3561g4</name>
</gene>
<sequence>MSTQLKDMKRKPAPEPPTTAFQYPESTDIIDIDSNNLNSSNAGSKPSWVWNHLKDLSDPNFVIFQVVTKTGNKWGKKLKKGKSSSTKNLKNNVLQWIKSGDMRPKPPINSDNLKTVLVYLLANCDPPFAFVERKSFRKLFRLLNKSAMPLINSINQSTIATHTSCVFIQSKETIKSEILKKRNSISFTQDAWTAPNSTAFMGMTAHYINSDFTMHNLTVAVPHIQGKMLLSYCIQSFLPN</sequence>
<evidence type="ECO:0000256" key="1">
    <source>
        <dbReference type="ARBA" id="ARBA00004123"/>
    </source>
</evidence>
<dbReference type="AlphaFoldDB" id="A0A0L6UW66"/>
<dbReference type="Proteomes" id="UP000037035">
    <property type="component" value="Unassembled WGS sequence"/>
</dbReference>
<evidence type="ECO:0000313" key="7">
    <source>
        <dbReference type="EMBL" id="KNZ52472.1"/>
    </source>
</evidence>
<accession>A0A0L6UW66</accession>
<dbReference type="VEuPathDB" id="FungiDB:VP01_3561g4"/>
<keyword evidence="4" id="KW-0862">Zinc</keyword>
<comment type="caution">
    <text evidence="7">The sequence shown here is derived from an EMBL/GenBank/DDBJ whole genome shotgun (WGS) entry which is preliminary data.</text>
</comment>
<evidence type="ECO:0000256" key="6">
    <source>
        <dbReference type="SAM" id="MobiDB-lite"/>
    </source>
</evidence>
<dbReference type="PANTHER" id="PTHR46481:SF10">
    <property type="entry name" value="ZINC FINGER BED DOMAIN-CONTAINING PROTEIN 39"/>
    <property type="match status" value="1"/>
</dbReference>
<keyword evidence="2" id="KW-0479">Metal-binding</keyword>
<reference evidence="7 8" key="1">
    <citation type="submission" date="2015-08" db="EMBL/GenBank/DDBJ databases">
        <title>Next Generation Sequencing and Analysis of the Genome of Puccinia sorghi L Schw, the Causal Agent of Maize Common Rust.</title>
        <authorList>
            <person name="Rochi L."/>
            <person name="Burguener G."/>
            <person name="Darino M."/>
            <person name="Turjanski A."/>
            <person name="Kreff E."/>
            <person name="Dieguez M.J."/>
            <person name="Sacco F."/>
        </authorList>
    </citation>
    <scope>NUCLEOTIDE SEQUENCE [LARGE SCALE GENOMIC DNA]</scope>
    <source>
        <strain evidence="7 8">RO10H11247</strain>
    </source>
</reference>
<evidence type="ECO:0000256" key="2">
    <source>
        <dbReference type="ARBA" id="ARBA00022723"/>
    </source>
</evidence>
<evidence type="ECO:0000256" key="4">
    <source>
        <dbReference type="ARBA" id="ARBA00022833"/>
    </source>
</evidence>
<keyword evidence="5" id="KW-0539">Nucleus</keyword>
<keyword evidence="8" id="KW-1185">Reference proteome</keyword>
<dbReference type="EMBL" id="LAVV01008570">
    <property type="protein sequence ID" value="KNZ52472.1"/>
    <property type="molecule type" value="Genomic_DNA"/>
</dbReference>
<dbReference type="InterPro" id="IPR052035">
    <property type="entry name" value="ZnF_BED_domain_contain"/>
</dbReference>
<proteinExistence type="predicted"/>
<name>A0A0L6UW66_9BASI</name>
<comment type="subcellular location">
    <subcellularLocation>
        <location evidence="1">Nucleus</location>
    </subcellularLocation>
</comment>
<keyword evidence="3" id="KW-0863">Zinc-finger</keyword>
<dbReference type="PANTHER" id="PTHR46481">
    <property type="entry name" value="ZINC FINGER BED DOMAIN-CONTAINING PROTEIN 4"/>
    <property type="match status" value="1"/>
</dbReference>
<feature type="region of interest" description="Disordered" evidence="6">
    <location>
        <begin position="1"/>
        <end position="22"/>
    </location>
</feature>
<dbReference type="OrthoDB" id="2432125at2759"/>
<evidence type="ECO:0000256" key="3">
    <source>
        <dbReference type="ARBA" id="ARBA00022771"/>
    </source>
</evidence>
<evidence type="ECO:0000256" key="5">
    <source>
        <dbReference type="ARBA" id="ARBA00023242"/>
    </source>
</evidence>
<evidence type="ECO:0008006" key="9">
    <source>
        <dbReference type="Google" id="ProtNLM"/>
    </source>
</evidence>
<evidence type="ECO:0000313" key="8">
    <source>
        <dbReference type="Proteomes" id="UP000037035"/>
    </source>
</evidence>